<dbReference type="InterPro" id="IPR001607">
    <property type="entry name" value="Znf_UBP"/>
</dbReference>
<dbReference type="Proteomes" id="UP000471648">
    <property type="component" value="Unassembled WGS sequence"/>
</dbReference>
<reference evidence="4 5" key="1">
    <citation type="submission" date="2020-01" db="EMBL/GenBank/DDBJ databases">
        <title>Insect and environment-associated Actinomycetes.</title>
        <authorList>
            <person name="Currrie C."/>
            <person name="Chevrette M."/>
            <person name="Carlson C."/>
            <person name="Stubbendieck R."/>
            <person name="Wendt-Pienkowski E."/>
        </authorList>
    </citation>
    <scope>NUCLEOTIDE SEQUENCE [LARGE SCALE GENOMIC DNA]</scope>
    <source>
        <strain evidence="4 5">SID14438</strain>
    </source>
</reference>
<dbReference type="AlphaFoldDB" id="A0A6N9VJS2"/>
<comment type="caution">
    <text evidence="4">The sequence shown here is derived from an EMBL/GenBank/DDBJ whole genome shotgun (WGS) entry which is preliminary data.</text>
</comment>
<dbReference type="InterPro" id="IPR013083">
    <property type="entry name" value="Znf_RING/FYVE/PHD"/>
</dbReference>
<keyword evidence="6" id="KW-1185">Reference proteome</keyword>
<reference evidence="3 6" key="2">
    <citation type="submission" date="2024-01" db="EMBL/GenBank/DDBJ databases">
        <title>Metagenomic exploration of the rhizosphere soil microbial community and their significance in facilitating the development of wild simulated ginseng.</title>
        <authorList>
            <person name="Huang J."/>
        </authorList>
    </citation>
    <scope>NUCLEOTIDE SEQUENCE [LARGE SCALE GENOMIC DNA]</scope>
    <source>
        <strain evidence="3 6">WY141</strain>
    </source>
</reference>
<accession>A0A6N9VJS2</accession>
<proteinExistence type="predicted"/>
<organism evidence="4 5">
    <name type="scientific">Streptomyces microflavus</name>
    <name type="common">Streptomyces lipmanii</name>
    <dbReference type="NCBI Taxonomy" id="1919"/>
    <lineage>
        <taxon>Bacteria</taxon>
        <taxon>Bacillati</taxon>
        <taxon>Actinomycetota</taxon>
        <taxon>Actinomycetes</taxon>
        <taxon>Kitasatosporales</taxon>
        <taxon>Streptomycetaceae</taxon>
        <taxon>Streptomyces</taxon>
    </lineage>
</organism>
<dbReference type="PROSITE" id="PS50271">
    <property type="entry name" value="ZF_UBP"/>
    <property type="match status" value="1"/>
</dbReference>
<evidence type="ECO:0000259" key="2">
    <source>
        <dbReference type="PROSITE" id="PS50271"/>
    </source>
</evidence>
<name>A0A6N9VJS2_STRMI</name>
<dbReference type="Pfam" id="PF02148">
    <property type="entry name" value="zf-UBP"/>
    <property type="match status" value="1"/>
</dbReference>
<feature type="compositionally biased region" description="Pro residues" evidence="1">
    <location>
        <begin position="88"/>
        <end position="102"/>
    </location>
</feature>
<feature type="compositionally biased region" description="Basic and acidic residues" evidence="1">
    <location>
        <begin position="106"/>
        <end position="117"/>
    </location>
</feature>
<dbReference type="EMBL" id="JAAGME010001264">
    <property type="protein sequence ID" value="NEB71299.1"/>
    <property type="molecule type" value="Genomic_DNA"/>
</dbReference>
<dbReference type="SUPFAM" id="SSF57850">
    <property type="entry name" value="RING/U-box"/>
    <property type="match status" value="1"/>
</dbReference>
<dbReference type="EMBL" id="JBEJUE010000005">
    <property type="protein sequence ID" value="MER0424237.1"/>
    <property type="molecule type" value="Genomic_DNA"/>
</dbReference>
<dbReference type="GO" id="GO:0008270">
    <property type="term" value="F:zinc ion binding"/>
    <property type="evidence" value="ECO:0007669"/>
    <property type="project" value="InterPro"/>
</dbReference>
<dbReference type="Gene3D" id="3.30.40.10">
    <property type="entry name" value="Zinc/RING finger domain, C3HC4 (zinc finger)"/>
    <property type="match status" value="1"/>
</dbReference>
<evidence type="ECO:0000313" key="6">
    <source>
        <dbReference type="Proteomes" id="UP001456562"/>
    </source>
</evidence>
<dbReference type="RefSeq" id="WP_164358590.1">
    <property type="nucleotide sequence ID" value="NZ_JAAGME010001264.1"/>
</dbReference>
<dbReference type="Proteomes" id="UP001456562">
    <property type="component" value="Unassembled WGS sequence"/>
</dbReference>
<sequence>MTEIDGVDPSTPPSGSGCADCDATGGWWFHLRRCAQCGHVGCCDSSPGQHATAHWKSSGHPLAQSFEPGEEWYWNFATGDLYESGPALTPPDAHPADQPTPGPSDRVPEDWQRLLHP</sequence>
<gene>
    <name evidence="3" type="ORF">ABR748_08425</name>
    <name evidence="4" type="ORF">G3I39_30160</name>
</gene>
<evidence type="ECO:0000313" key="4">
    <source>
        <dbReference type="EMBL" id="NEB71299.1"/>
    </source>
</evidence>
<feature type="region of interest" description="Disordered" evidence="1">
    <location>
        <begin position="83"/>
        <end position="117"/>
    </location>
</feature>
<feature type="domain" description="UBP-type" evidence="2">
    <location>
        <begin position="1"/>
        <end position="99"/>
    </location>
</feature>
<protein>
    <submittedName>
        <fullName evidence="4">UBP-type zinc finger domain-containing protein</fullName>
    </submittedName>
</protein>
<evidence type="ECO:0000313" key="3">
    <source>
        <dbReference type="EMBL" id="MER0424237.1"/>
    </source>
</evidence>
<evidence type="ECO:0000256" key="1">
    <source>
        <dbReference type="SAM" id="MobiDB-lite"/>
    </source>
</evidence>
<evidence type="ECO:0000313" key="5">
    <source>
        <dbReference type="Proteomes" id="UP000471648"/>
    </source>
</evidence>